<feature type="domain" description="N-acetyltransferase ESCO zinc-finger" evidence="1">
    <location>
        <begin position="7"/>
        <end position="42"/>
    </location>
</feature>
<evidence type="ECO:0000259" key="1">
    <source>
        <dbReference type="Pfam" id="PF13878"/>
    </source>
</evidence>
<gene>
    <name evidence="2" type="ORF">A0H76_1131</name>
</gene>
<comment type="caution">
    <text evidence="2">The sequence shown here is derived from an EMBL/GenBank/DDBJ whole genome shotgun (WGS) entry which is preliminary data.</text>
</comment>
<dbReference type="EMBL" id="LTAI01000025">
    <property type="protein sequence ID" value="ORE00398.1"/>
    <property type="molecule type" value="Genomic_DNA"/>
</dbReference>
<dbReference type="AlphaFoldDB" id="A0A1X0QKW1"/>
<protein>
    <recommendedName>
        <fullName evidence="1">N-acetyltransferase ESCO zinc-finger domain-containing protein</fullName>
    </recommendedName>
</protein>
<proteinExistence type="predicted"/>
<reference evidence="2 3" key="1">
    <citation type="journal article" date="2017" name="Environ. Microbiol.">
        <title>Decay of the glycolytic pathway and adaptation to intranuclear parasitism within Enterocytozoonidae microsporidia.</title>
        <authorList>
            <person name="Wiredu Boakye D."/>
            <person name="Jaroenlak P."/>
            <person name="Prachumwat A."/>
            <person name="Williams T.A."/>
            <person name="Bateman K.S."/>
            <person name="Itsathitphaisarn O."/>
            <person name="Sritunyalucksana K."/>
            <person name="Paszkiewicz K.H."/>
            <person name="Moore K.A."/>
            <person name="Stentiford G.D."/>
            <person name="Williams B.A."/>
        </authorList>
    </citation>
    <scope>NUCLEOTIDE SEQUENCE [LARGE SCALE GENOMIC DNA]</scope>
    <source>
        <strain evidence="3">canceri</strain>
    </source>
</reference>
<dbReference type="InterPro" id="IPR028005">
    <property type="entry name" value="AcTrfase_ESCO_Znf_dom"/>
</dbReference>
<dbReference type="Pfam" id="PF13878">
    <property type="entry name" value="zf-C2H2_3"/>
    <property type="match status" value="1"/>
</dbReference>
<evidence type="ECO:0000313" key="2">
    <source>
        <dbReference type="EMBL" id="ORE00398.1"/>
    </source>
</evidence>
<dbReference type="Proteomes" id="UP000192501">
    <property type="component" value="Unassembled WGS sequence"/>
</dbReference>
<dbReference type="VEuPathDB" id="MicrosporidiaDB:HERIO_2371"/>
<organism evidence="2 3">
    <name type="scientific">Hepatospora eriocheir</name>
    <dbReference type="NCBI Taxonomy" id="1081669"/>
    <lineage>
        <taxon>Eukaryota</taxon>
        <taxon>Fungi</taxon>
        <taxon>Fungi incertae sedis</taxon>
        <taxon>Microsporidia</taxon>
        <taxon>Hepatosporidae</taxon>
        <taxon>Hepatospora</taxon>
    </lineage>
</organism>
<sequence length="122" mass="14814">MIEKFIQTVLNCRNESIVYCSKCNLSYNRLNKNDLNFHTKIHGRENKIKKDQFKQLRLPFKNNESKIFLTENIYKIKSKLYFGEKCWIKINKFINKFVITDESNDKGLEKKKLVYFFNELFK</sequence>
<accession>A0A1X0QKW1</accession>
<evidence type="ECO:0000313" key="3">
    <source>
        <dbReference type="Proteomes" id="UP000192501"/>
    </source>
</evidence>
<dbReference type="VEuPathDB" id="MicrosporidiaDB:A0H76_1131"/>
<name>A0A1X0QKW1_9MICR</name>